<evidence type="ECO:0000256" key="2">
    <source>
        <dbReference type="ARBA" id="ARBA00006304"/>
    </source>
</evidence>
<dbReference type="Pfam" id="PF00263">
    <property type="entry name" value="Secretin"/>
    <property type="match status" value="1"/>
</dbReference>
<feature type="signal peptide" evidence="13">
    <location>
        <begin position="1"/>
        <end position="27"/>
    </location>
</feature>
<organism evidence="15 16">
    <name type="scientific">Vitreoscilla stercoraria</name>
    <dbReference type="NCBI Taxonomy" id="61"/>
    <lineage>
        <taxon>Bacteria</taxon>
        <taxon>Pseudomonadati</taxon>
        <taxon>Pseudomonadota</taxon>
        <taxon>Betaproteobacteria</taxon>
        <taxon>Neisseriales</taxon>
        <taxon>Neisseriaceae</taxon>
        <taxon>Vitreoscilla</taxon>
    </lineage>
</organism>
<evidence type="ECO:0000313" key="15">
    <source>
        <dbReference type="EMBL" id="UOO92964.1"/>
    </source>
</evidence>
<evidence type="ECO:0000256" key="9">
    <source>
        <dbReference type="ARBA" id="ARBA00023287"/>
    </source>
</evidence>
<dbReference type="Gene3D" id="3.30.1370.130">
    <property type="match status" value="1"/>
</dbReference>
<dbReference type="Pfam" id="PF11741">
    <property type="entry name" value="AMIN"/>
    <property type="match status" value="2"/>
</dbReference>
<dbReference type="PRINTS" id="PR00811">
    <property type="entry name" value="BCTERIALGSPD"/>
</dbReference>
<comment type="subcellular location">
    <subcellularLocation>
        <location evidence="1 12">Cell outer membrane</location>
    </subcellularLocation>
</comment>
<evidence type="ECO:0000256" key="1">
    <source>
        <dbReference type="ARBA" id="ARBA00004442"/>
    </source>
</evidence>
<evidence type="ECO:0000256" key="11">
    <source>
        <dbReference type="ARBA" id="ARBA00025897"/>
    </source>
</evidence>
<evidence type="ECO:0000256" key="3">
    <source>
        <dbReference type="ARBA" id="ARBA00014124"/>
    </source>
</evidence>
<keyword evidence="5 13" id="KW-0732">Signal</keyword>
<keyword evidence="8" id="KW-0998">Cell outer membrane</keyword>
<dbReference type="PRINTS" id="PR01032">
    <property type="entry name" value="PHAGEIV"/>
</dbReference>
<evidence type="ECO:0000259" key="14">
    <source>
        <dbReference type="SMART" id="SM00965"/>
    </source>
</evidence>
<dbReference type="Pfam" id="PF07660">
    <property type="entry name" value="STN"/>
    <property type="match status" value="1"/>
</dbReference>
<evidence type="ECO:0000256" key="13">
    <source>
        <dbReference type="SAM" id="SignalP"/>
    </source>
</evidence>
<evidence type="ECO:0000256" key="12">
    <source>
        <dbReference type="RuleBase" id="RU004004"/>
    </source>
</evidence>
<comment type="similarity">
    <text evidence="2">Belongs to the bacterial secretin family. PilQ subfamily.</text>
</comment>
<evidence type="ECO:0000256" key="8">
    <source>
        <dbReference type="ARBA" id="ARBA00023237"/>
    </source>
</evidence>
<protein>
    <recommendedName>
        <fullName evidence="3">Type IV pilus biogenesis and competence protein PilQ</fullName>
    </recommendedName>
</protein>
<dbReference type="Gene3D" id="2.60.40.3470">
    <property type="match status" value="1"/>
</dbReference>
<keyword evidence="6" id="KW-0653">Protein transport</keyword>
<feature type="chain" id="PRO_5046328904" description="Type IV pilus biogenesis and competence protein PilQ" evidence="13">
    <location>
        <begin position="28"/>
        <end position="719"/>
    </location>
</feature>
<reference evidence="15" key="1">
    <citation type="submission" date="2021-12" db="EMBL/GenBank/DDBJ databases">
        <authorList>
            <person name="Veyrier F.J."/>
        </authorList>
    </citation>
    <scope>NUCLEOTIDE SEQUENCE</scope>
    <source>
        <strain evidence="15">SAG 1488-6</strain>
    </source>
</reference>
<dbReference type="Proteomes" id="UP000832034">
    <property type="component" value="Chromosome"/>
</dbReference>
<dbReference type="PROSITE" id="PS00875">
    <property type="entry name" value="T2SP_D"/>
    <property type="match status" value="1"/>
</dbReference>
<dbReference type="InterPro" id="IPR011662">
    <property type="entry name" value="Secretin/TonB_short_N"/>
</dbReference>
<evidence type="ECO:0000313" key="16">
    <source>
        <dbReference type="Proteomes" id="UP000832034"/>
    </source>
</evidence>
<dbReference type="InterPro" id="IPR038591">
    <property type="entry name" value="NolW-like_sf"/>
</dbReference>
<comment type="subunit">
    <text evidence="11">Homododecamer. Tetramer of trimer.</text>
</comment>
<dbReference type="InterPro" id="IPR001775">
    <property type="entry name" value="GspD/PilQ"/>
</dbReference>
<dbReference type="Pfam" id="PF03958">
    <property type="entry name" value="Secretin_N"/>
    <property type="match status" value="1"/>
</dbReference>
<evidence type="ECO:0000256" key="7">
    <source>
        <dbReference type="ARBA" id="ARBA00023136"/>
    </source>
</evidence>
<evidence type="ECO:0000256" key="10">
    <source>
        <dbReference type="ARBA" id="ARBA00024678"/>
    </source>
</evidence>
<dbReference type="RefSeq" id="WP_026353512.1">
    <property type="nucleotide sequence ID" value="NZ_CP091512.1"/>
</dbReference>
<dbReference type="SMART" id="SM00965">
    <property type="entry name" value="STN"/>
    <property type="match status" value="1"/>
</dbReference>
<dbReference type="InterPro" id="IPR013355">
    <property type="entry name" value="Pilus_4_PilQ"/>
</dbReference>
<sequence>MNMKHIQATVKLLSGLSLGLMLQTAWAGNITDIKVTSLTDNKKIVKIKFDSDVTEPKGFVTGTPPTIALDFPNTSLNLSQTDFAYNDSLLGKILAAETSGRSRLAIDLREGSEYYTERKGDEIWVHISSKSASPKSLTTQSEPAIKTSSAPIGNAAQLPSNENEYAHSGVSIDFKKGSASRGEITLNLPNPKTKFDIKRLADRLIVTLPNTSISTAEQKKLDVSTFGTPVRFINLTRNNSQTQLEIITTGGWSYQNKLENGRQVFHIIPQSNVSQAGLSSKNQKFKGSNVTLDFQNVEVRTILQILAKESGMNIVASDSVQGSMTISLKDVPWDQALQLVLDARDLDKRQNGNIINVAPREELLSKDKRNLTAAKELEELGPLISQSFQLKYKSVEEFRTVLNIPVSGATSTSDRNSILSSRGSALIDPATNTLIINDVISSLRKIQTLIEELDVPSQQVMVEARIVEAGTGFSRELGTRWFGQQTHIGSSGNTATGIGAGIVGSAGNSGSNNAWAGPMNFANIPSVNLGASAPTSSIAVVRQTLSGALGLELSASEATNKTKTISSPRVLTQNGKKAEIKSGTEIPYQEASSSGATSTSFKEAVLGLVVTPRITPDGNIIMDLDITNDSVDNSCRASEPCISTNNLNSTVMVENGGTIIVGGIYRRSNGGVHDKVPLLGDIPVLGNLFKRQTKNDEQRELLIFITPRIMSATGTNLRY</sequence>
<keyword evidence="7" id="KW-0472">Membrane</keyword>
<dbReference type="PANTHER" id="PTHR30604">
    <property type="entry name" value="PROTEIN TRANSPORT PROTEIN HOFQ"/>
    <property type="match status" value="1"/>
</dbReference>
<evidence type="ECO:0000256" key="4">
    <source>
        <dbReference type="ARBA" id="ARBA00022448"/>
    </source>
</evidence>
<evidence type="ECO:0000256" key="6">
    <source>
        <dbReference type="ARBA" id="ARBA00022927"/>
    </source>
</evidence>
<feature type="domain" description="Secretin/TonB short N-terminal" evidence="14">
    <location>
        <begin position="312"/>
        <end position="360"/>
    </location>
</feature>
<dbReference type="InterPro" id="IPR004846">
    <property type="entry name" value="T2SS/T3SS_dom"/>
</dbReference>
<dbReference type="InterPro" id="IPR021731">
    <property type="entry name" value="AMIN_dom"/>
</dbReference>
<proteinExistence type="inferred from homology"/>
<dbReference type="InterPro" id="IPR051808">
    <property type="entry name" value="Type_IV_pilus_biogenesis"/>
</dbReference>
<keyword evidence="9" id="KW-0178">Competence</keyword>
<dbReference type="InterPro" id="IPR004845">
    <property type="entry name" value="T2SS_GspD_CS"/>
</dbReference>
<comment type="function">
    <text evidence="10">Required for type IV pilus biogenesis and competence. Could function as a pore for exit of the pilus but also as a channel for entry of heme and antimicrobial agents and uptake of transforming DNA.</text>
</comment>
<evidence type="ECO:0000256" key="5">
    <source>
        <dbReference type="ARBA" id="ARBA00022729"/>
    </source>
</evidence>
<dbReference type="PANTHER" id="PTHR30604:SF1">
    <property type="entry name" value="DNA UTILIZATION PROTEIN HOFQ"/>
    <property type="match status" value="1"/>
</dbReference>
<dbReference type="Gene3D" id="3.30.1370.120">
    <property type="match status" value="1"/>
</dbReference>
<reference evidence="15" key="2">
    <citation type="journal article" date="2022" name="Res Sq">
        <title>Evolution of multicellular longitudinally dividing oral cavity symbionts (Neisseriaceae).</title>
        <authorList>
            <person name="Nyongesa S."/>
            <person name="Weber P."/>
            <person name="Bernet E."/>
            <person name="Pullido F."/>
            <person name="Nieckarz M."/>
            <person name="Delaby M."/>
            <person name="Nieves C."/>
            <person name="Viehboeck T."/>
            <person name="Krause N."/>
            <person name="Rivera-Millot A."/>
            <person name="Nakamura A."/>
            <person name="Vischer N."/>
            <person name="VanNieuwenhze M."/>
            <person name="Brun Y."/>
            <person name="Cava F."/>
            <person name="Bulgheresi S."/>
            <person name="Veyrier F."/>
        </authorList>
    </citation>
    <scope>NUCLEOTIDE SEQUENCE</scope>
    <source>
        <strain evidence="15">SAG 1488-6</strain>
    </source>
</reference>
<keyword evidence="4 12" id="KW-0813">Transport</keyword>
<name>A0ABY4EB28_VITST</name>
<dbReference type="Gene3D" id="2.60.40.3500">
    <property type="match status" value="1"/>
</dbReference>
<dbReference type="NCBIfam" id="TIGR02515">
    <property type="entry name" value="IV_pilus_PilQ"/>
    <property type="match status" value="1"/>
</dbReference>
<dbReference type="EMBL" id="CP091512">
    <property type="protein sequence ID" value="UOO92964.1"/>
    <property type="molecule type" value="Genomic_DNA"/>
</dbReference>
<keyword evidence="16" id="KW-1185">Reference proteome</keyword>
<accession>A0ABY4EB28</accession>
<dbReference type="InterPro" id="IPR005644">
    <property type="entry name" value="NolW-like"/>
</dbReference>
<gene>
    <name evidence="15" type="primary">pilQ</name>
    <name evidence="15" type="ORF">LVJ81_02690</name>
</gene>